<dbReference type="Proteomes" id="UP000288758">
    <property type="component" value="Chromosome"/>
</dbReference>
<dbReference type="EMBL" id="CP034669">
    <property type="protein sequence ID" value="QAT84470.1"/>
    <property type="molecule type" value="Genomic_DNA"/>
</dbReference>
<proteinExistence type="predicted"/>
<sequence>MTARMTLEEAQRLVQSFIRGHGGDAQASGLNAKGFGGAALGDAQVYFEHVKDSGALKCSALIYRFRDAPRPGVIDGFRDEEKKGTDAGGGKVDYETENKSLFLSRTYGVVPSEQQFKEDVDRLVEASLVWGDEVFNRVADRVIPAK</sequence>
<evidence type="ECO:0000313" key="1">
    <source>
        <dbReference type="EMBL" id="QAT84470.1"/>
    </source>
</evidence>
<accession>A0A410RRC5</accession>
<organism evidence="1 2">
    <name type="scientific">Corallococcus coralloides</name>
    <name type="common">Myxococcus coralloides</name>
    <dbReference type="NCBI Taxonomy" id="184914"/>
    <lineage>
        <taxon>Bacteria</taxon>
        <taxon>Pseudomonadati</taxon>
        <taxon>Myxococcota</taxon>
        <taxon>Myxococcia</taxon>
        <taxon>Myxococcales</taxon>
        <taxon>Cystobacterineae</taxon>
        <taxon>Myxococcaceae</taxon>
        <taxon>Corallococcus</taxon>
    </lineage>
</organism>
<evidence type="ECO:0000313" key="2">
    <source>
        <dbReference type="Proteomes" id="UP000288758"/>
    </source>
</evidence>
<name>A0A410RRC5_CORCK</name>
<protein>
    <submittedName>
        <fullName evidence="1">Uncharacterized protein</fullName>
    </submittedName>
</protein>
<reference evidence="1 2" key="1">
    <citation type="submission" date="2018-12" db="EMBL/GenBank/DDBJ databases">
        <title>Complete Genome Sequence of the Corallopyronin A producing Myxobacterium Corallococcus coralloides B035.</title>
        <authorList>
            <person name="Bouhired S.M."/>
            <person name="Rupp O."/>
            <person name="Blom J."/>
            <person name="Schaeberle T.F."/>
            <person name="Kehraus S."/>
            <person name="Schiefer A."/>
            <person name="Pfarr K."/>
            <person name="Goesmann A."/>
            <person name="Hoerauf A."/>
            <person name="Koenig G.M."/>
        </authorList>
    </citation>
    <scope>NUCLEOTIDE SEQUENCE [LARGE SCALE GENOMIC DNA]</scope>
    <source>
        <strain evidence="1 2">B035</strain>
    </source>
</reference>
<dbReference type="AlphaFoldDB" id="A0A410RRC5"/>
<gene>
    <name evidence="1" type="ORF">EJ065_2900</name>
</gene>